<evidence type="ECO:0000313" key="2">
    <source>
        <dbReference type="EMBL" id="KAF5330604.1"/>
    </source>
</evidence>
<feature type="region of interest" description="Disordered" evidence="1">
    <location>
        <begin position="1"/>
        <end position="26"/>
    </location>
</feature>
<sequence length="1227" mass="136471">MSKPTRSYPYNEDGNSGVCPQYESETSSNIHPENALWVAVKAASPTLPGYLKGELRSEKAEKRQMDESEEGEVREEGEAKMGNGCEHKHTFSMLGVEGRPQTSKLVKFESELDDWETDDELEVEAQGSTRALETSQHNAPELPPSASLTGTAHGPVLASAPGDSVQLRAQSVTQQKQPKERLKLRQDRELDYRWKGRIQLMSLCATSSETISALTSDIKRSHSLLNSRTFNDLANTQRARLSQQHAALLAQLEDEKALDLETRSRLIRAPVPQPSPASNETARERVMKMRVERTNVMKNARVLQKEWERKEREREREEKERKEVQRKMAASQERLLPAPAKRKKRRKKSQAKKKNGQQKYTPNANHPHGSDPTKGSVSAKAPAQQERPEQWEDEEDTEAEEGEVLEDEPTHKEVVEEEEAEDEPEEGELEQDVVKYQEEAIVDGDAGAEEQQQSDEQREQHNQHELVRSRVVQLSNRIAEMKSVLGEIHEMTKHRAVQQQIANVASPCQYGSSKRKRELDVDINAEVDENLQGQARVSASSGGSFVPSSPRRELASAHEVHAARVEIEQCIRQVAEIHAQQNVDSNVDVTTDLVEDALNGLRAQRTSAAMKLREKMIAKERAEIHADVVKELAQVTRYKSGLDAQMREGDVTLAGLVLHVDSLEHIVEQAKARRNETCIRVAETKLKLNSYAALEVQNAAAISSLRATLDTCADQADSAPLRLSTHPPAPLSATTPIYPTPLEIANFLAPSMADSARQLLHRTHSEITGMLEQNSRRVLRTFDARMQQTLDIAEELTRRTMSRHTEAHTQALAASLATEGFEYGSTRANHASKMYALPAPSLGVSAITSPASHTSSSMPVPDPPPPPQLFDYTLPPNDHQSDPSTTLLNVTNTASLNIIPYANFDPSPNMDMPLPKADMTRTVDQPSATPQLDCSFLTDPDLRGTPVRLQHKDTPSGIWWPLVFVKIIPPTESYDTSVNGYRNKARVEVQDCRDDSTHGARIYRFPLDVLCYVPPSEKHQVVVCAAPGVDRAQQYYVLGFNEYNECMVRKHPKVPNAKLIYFATNLLAQVAPPLIVSAPTATSAQLVPSNAAFIPEACPDPSAPIWLKDLAFSGVPIHLYERDGDGSILELISVDAFTSTVVVRPLIGFAPQRRILLTQVWHVPPSAPRQMVIAIAGYSKGLIMKVETYGKEECILYSPLRQHGQSKHLAQRYKTAELAVISPSHSC</sequence>
<feature type="region of interest" description="Disordered" evidence="1">
    <location>
        <begin position="52"/>
        <end position="85"/>
    </location>
</feature>
<dbReference type="EMBL" id="JAACJJ010000001">
    <property type="protein sequence ID" value="KAF5330604.1"/>
    <property type="molecule type" value="Genomic_DNA"/>
</dbReference>
<feature type="compositionally biased region" description="Basic and acidic residues" evidence="1">
    <location>
        <begin position="307"/>
        <end position="326"/>
    </location>
</feature>
<feature type="compositionally biased region" description="Polar residues" evidence="1">
    <location>
        <begin position="847"/>
        <end position="858"/>
    </location>
</feature>
<gene>
    <name evidence="2" type="ORF">D9619_005196</name>
</gene>
<feature type="compositionally biased region" description="Basic and acidic residues" evidence="1">
    <location>
        <begin position="53"/>
        <end position="66"/>
    </location>
</feature>
<organism evidence="2 3">
    <name type="scientific">Psilocybe cf. subviscida</name>
    <dbReference type="NCBI Taxonomy" id="2480587"/>
    <lineage>
        <taxon>Eukaryota</taxon>
        <taxon>Fungi</taxon>
        <taxon>Dikarya</taxon>
        <taxon>Basidiomycota</taxon>
        <taxon>Agaricomycotina</taxon>
        <taxon>Agaricomycetes</taxon>
        <taxon>Agaricomycetidae</taxon>
        <taxon>Agaricales</taxon>
        <taxon>Agaricineae</taxon>
        <taxon>Strophariaceae</taxon>
        <taxon>Psilocybe</taxon>
    </lineage>
</organism>
<evidence type="ECO:0000313" key="3">
    <source>
        <dbReference type="Proteomes" id="UP000567179"/>
    </source>
</evidence>
<feature type="compositionally biased region" description="Acidic residues" evidence="1">
    <location>
        <begin position="391"/>
        <end position="407"/>
    </location>
</feature>
<proteinExistence type="predicted"/>
<evidence type="ECO:0000256" key="1">
    <source>
        <dbReference type="SAM" id="MobiDB-lite"/>
    </source>
</evidence>
<name>A0A8H5BW05_9AGAR</name>
<comment type="caution">
    <text evidence="2">The sequence shown here is derived from an EMBL/GenBank/DDBJ whole genome shotgun (WGS) entry which is preliminary data.</text>
</comment>
<feature type="region of interest" description="Disordered" evidence="1">
    <location>
        <begin position="307"/>
        <end position="431"/>
    </location>
</feature>
<keyword evidence="3" id="KW-1185">Reference proteome</keyword>
<protein>
    <submittedName>
        <fullName evidence="2">Uncharacterized protein</fullName>
    </submittedName>
</protein>
<dbReference type="Proteomes" id="UP000567179">
    <property type="component" value="Unassembled WGS sequence"/>
</dbReference>
<accession>A0A8H5BW05</accession>
<dbReference type="AlphaFoldDB" id="A0A8H5BW05"/>
<feature type="region of interest" description="Disordered" evidence="1">
    <location>
        <begin position="130"/>
        <end position="160"/>
    </location>
</feature>
<feature type="compositionally biased region" description="Basic residues" evidence="1">
    <location>
        <begin position="340"/>
        <end position="356"/>
    </location>
</feature>
<feature type="region of interest" description="Disordered" evidence="1">
    <location>
        <begin position="847"/>
        <end position="868"/>
    </location>
</feature>
<reference evidence="2 3" key="1">
    <citation type="journal article" date="2020" name="ISME J.">
        <title>Uncovering the hidden diversity of litter-decomposition mechanisms in mushroom-forming fungi.</title>
        <authorList>
            <person name="Floudas D."/>
            <person name="Bentzer J."/>
            <person name="Ahren D."/>
            <person name="Johansson T."/>
            <person name="Persson P."/>
            <person name="Tunlid A."/>
        </authorList>
    </citation>
    <scope>NUCLEOTIDE SEQUENCE [LARGE SCALE GENOMIC DNA]</scope>
    <source>
        <strain evidence="2 3">CBS 101986</strain>
    </source>
</reference>
<feature type="compositionally biased region" description="Basic and acidic residues" evidence="1">
    <location>
        <begin position="74"/>
        <end position="85"/>
    </location>
</feature>
<feature type="region of interest" description="Disordered" evidence="1">
    <location>
        <begin position="446"/>
        <end position="467"/>
    </location>
</feature>
<feature type="compositionally biased region" description="Acidic residues" evidence="1">
    <location>
        <begin position="415"/>
        <end position="431"/>
    </location>
</feature>
<feature type="compositionally biased region" description="Basic and acidic residues" evidence="1">
    <location>
        <begin position="455"/>
        <end position="467"/>
    </location>
</feature>